<sequence>MLVFPRRRMKTAAEGRVCSARYRDRMTRRAGVVLWLAVTVALFVVPIDGPRIKLYSVSHADGSGKEVFIALFGLLALISLTAGIVILAVAWIRGRRARSSREPVSSMQSEAS</sequence>
<evidence type="ECO:0000256" key="1">
    <source>
        <dbReference type="SAM" id="Phobius"/>
    </source>
</evidence>
<feature type="transmembrane region" description="Helical" evidence="1">
    <location>
        <begin position="67"/>
        <end position="92"/>
    </location>
</feature>
<name>A0A5M4FE02_9ACTN</name>
<organism evidence="2 3">
    <name type="scientific">Aeromicrobium ginsengisoli</name>
    <dbReference type="NCBI Taxonomy" id="363867"/>
    <lineage>
        <taxon>Bacteria</taxon>
        <taxon>Bacillati</taxon>
        <taxon>Actinomycetota</taxon>
        <taxon>Actinomycetes</taxon>
        <taxon>Propionibacteriales</taxon>
        <taxon>Nocardioidaceae</taxon>
        <taxon>Aeromicrobium</taxon>
    </lineage>
</organism>
<evidence type="ECO:0000313" key="2">
    <source>
        <dbReference type="EMBL" id="KAA1397448.1"/>
    </source>
</evidence>
<dbReference type="RefSeq" id="WP_149688899.1">
    <property type="nucleotide sequence ID" value="NZ_SDPQ02000002.1"/>
</dbReference>
<proteinExistence type="predicted"/>
<gene>
    <name evidence="2" type="ORF">ESP70_008675</name>
</gene>
<reference evidence="2" key="1">
    <citation type="submission" date="2019-09" db="EMBL/GenBank/DDBJ databases">
        <authorList>
            <person name="Li J."/>
        </authorList>
    </citation>
    <scope>NUCLEOTIDE SEQUENCE [LARGE SCALE GENOMIC DNA]</scope>
    <source>
        <strain evidence="2">JCM 14732</strain>
    </source>
</reference>
<evidence type="ECO:0000313" key="3">
    <source>
        <dbReference type="Proteomes" id="UP000380867"/>
    </source>
</evidence>
<keyword evidence="3" id="KW-1185">Reference proteome</keyword>
<comment type="caution">
    <text evidence="2">The sequence shown here is derived from an EMBL/GenBank/DDBJ whole genome shotgun (WGS) entry which is preliminary data.</text>
</comment>
<keyword evidence="1" id="KW-0812">Transmembrane</keyword>
<dbReference type="Proteomes" id="UP000380867">
    <property type="component" value="Unassembled WGS sequence"/>
</dbReference>
<feature type="transmembrane region" description="Helical" evidence="1">
    <location>
        <begin position="30"/>
        <end position="47"/>
    </location>
</feature>
<dbReference type="AlphaFoldDB" id="A0A5M4FE02"/>
<accession>A0A5M4FE02</accession>
<keyword evidence="1" id="KW-1133">Transmembrane helix</keyword>
<protein>
    <submittedName>
        <fullName evidence="2">Uncharacterized protein</fullName>
    </submittedName>
</protein>
<dbReference type="EMBL" id="SDPQ02000002">
    <property type="protein sequence ID" value="KAA1397448.1"/>
    <property type="molecule type" value="Genomic_DNA"/>
</dbReference>
<keyword evidence="1" id="KW-0472">Membrane</keyword>